<evidence type="ECO:0000256" key="5">
    <source>
        <dbReference type="ARBA" id="ARBA00023211"/>
    </source>
</evidence>
<proteinExistence type="inferred from homology"/>
<dbReference type="Gene3D" id="3.40.630.10">
    <property type="entry name" value="Zn peptidases"/>
    <property type="match status" value="1"/>
</dbReference>
<dbReference type="CDD" id="cd00433">
    <property type="entry name" value="Peptidase_M17"/>
    <property type="match status" value="1"/>
</dbReference>
<dbReference type="GO" id="GO:0005737">
    <property type="term" value="C:cytoplasm"/>
    <property type="evidence" value="ECO:0007669"/>
    <property type="project" value="InterPro"/>
</dbReference>
<name>A0A5N0T9Z3_9GAMM</name>
<dbReference type="Pfam" id="PF21337">
    <property type="entry name" value="Peptidase_M17_N_1"/>
    <property type="match status" value="1"/>
</dbReference>
<dbReference type="PANTHER" id="PTHR11963:SF20">
    <property type="entry name" value="PEPTIDASE B"/>
    <property type="match status" value="1"/>
</dbReference>
<comment type="caution">
    <text evidence="7">The sequence shown here is derived from an EMBL/GenBank/DDBJ whole genome shotgun (WGS) entry which is preliminary data.</text>
</comment>
<dbReference type="InterPro" id="IPR011356">
    <property type="entry name" value="Leucine_aapep/pepB"/>
</dbReference>
<keyword evidence="2 7" id="KW-0031">Aminopeptidase</keyword>
<keyword evidence="8" id="KW-1185">Reference proteome</keyword>
<feature type="domain" description="Cytosol aminopeptidase" evidence="6">
    <location>
        <begin position="303"/>
        <end position="310"/>
    </location>
</feature>
<dbReference type="PROSITE" id="PS00631">
    <property type="entry name" value="CYTOSOL_AP"/>
    <property type="match status" value="1"/>
</dbReference>
<dbReference type="InterPro" id="IPR043472">
    <property type="entry name" value="Macro_dom-like"/>
</dbReference>
<organism evidence="7 8">
    <name type="scientific">Marinihelvus fidelis</name>
    <dbReference type="NCBI Taxonomy" id="2613842"/>
    <lineage>
        <taxon>Bacteria</taxon>
        <taxon>Pseudomonadati</taxon>
        <taxon>Pseudomonadota</taxon>
        <taxon>Gammaproteobacteria</taxon>
        <taxon>Chromatiales</taxon>
        <taxon>Wenzhouxiangellaceae</taxon>
        <taxon>Marinihelvus</taxon>
    </lineage>
</organism>
<evidence type="ECO:0000313" key="7">
    <source>
        <dbReference type="EMBL" id="KAA9130937.1"/>
    </source>
</evidence>
<gene>
    <name evidence="7" type="ORF">F3N42_11325</name>
</gene>
<evidence type="ECO:0000256" key="3">
    <source>
        <dbReference type="ARBA" id="ARBA00022670"/>
    </source>
</evidence>
<reference evidence="7 8" key="1">
    <citation type="submission" date="2019-09" db="EMBL/GenBank/DDBJ databases">
        <title>Wenzhouxiangella sp. Genome sequencing and assembly.</title>
        <authorList>
            <person name="Zhang R."/>
        </authorList>
    </citation>
    <scope>NUCLEOTIDE SEQUENCE [LARGE SCALE GENOMIC DNA]</scope>
    <source>
        <strain evidence="7 8">W260</strain>
    </source>
</reference>
<dbReference type="AlphaFoldDB" id="A0A5N0T9Z3"/>
<dbReference type="PANTHER" id="PTHR11963">
    <property type="entry name" value="LEUCINE AMINOPEPTIDASE-RELATED"/>
    <property type="match status" value="1"/>
</dbReference>
<keyword evidence="5" id="KW-0464">Manganese</keyword>
<accession>A0A5N0T9Z3</accession>
<dbReference type="Pfam" id="PF00883">
    <property type="entry name" value="Peptidase_M17"/>
    <property type="match status" value="1"/>
</dbReference>
<dbReference type="SUPFAM" id="SSF52949">
    <property type="entry name" value="Macro domain-like"/>
    <property type="match status" value="1"/>
</dbReference>
<dbReference type="GO" id="GO:0006508">
    <property type="term" value="P:proteolysis"/>
    <property type="evidence" value="ECO:0007669"/>
    <property type="project" value="UniProtKB-KW"/>
</dbReference>
<comment type="similarity">
    <text evidence="1">Belongs to the peptidase M17 family.</text>
</comment>
<sequence>MPYLAETIDLPIRLTAVSPDTYEQWLAQAPAHHRAWLDAHDFSCKAGKWAALPSVDGGIEQVIFADAGDAWIDRLARAATGLPAGAYALDCDWSDEQKRQAALGWGLAQYRFTKYKDRPEPEARLVLGEALERQTRAMLDAQNLVRDLVNTPTEDMGPGDLGAALASQAQAFGASFSVIEGEQLLEQNFPAIHAVGRAAARAPRLLSLEWGREGDPLVVLAGKGVCFDTGGLDIKPSSGMILMKKDMGGAAHVIALARLVMQAGLPVRLRVLVPAVENAISGNAYRPGDVIPTRKGLSVEIGNTDAEGRVVLSDALALACEQAPDLVIDFATLTGAARVAMGPDIPPVFSNRKDVARGLVDAGETTEDPLWELPLYKPYRKLISSDIADVNNSGKTAFAGAITAALFLEKFIDPDIPWAHIDTFAWNPTGRAGRPAGGEALGLRATFEFLRQRYATTA</sequence>
<evidence type="ECO:0000256" key="1">
    <source>
        <dbReference type="ARBA" id="ARBA00009528"/>
    </source>
</evidence>
<evidence type="ECO:0000256" key="2">
    <source>
        <dbReference type="ARBA" id="ARBA00022438"/>
    </source>
</evidence>
<dbReference type="Gene3D" id="3.40.220.10">
    <property type="entry name" value="Leucine Aminopeptidase, subunit E, domain 1"/>
    <property type="match status" value="1"/>
</dbReference>
<dbReference type="GO" id="GO:0030145">
    <property type="term" value="F:manganese ion binding"/>
    <property type="evidence" value="ECO:0007669"/>
    <property type="project" value="InterPro"/>
</dbReference>
<evidence type="ECO:0000259" key="6">
    <source>
        <dbReference type="PROSITE" id="PS00631"/>
    </source>
</evidence>
<protein>
    <submittedName>
        <fullName evidence="7">Leucyl aminopeptidase family protein</fullName>
    </submittedName>
</protein>
<dbReference type="GO" id="GO:0070006">
    <property type="term" value="F:metalloaminopeptidase activity"/>
    <property type="evidence" value="ECO:0007669"/>
    <property type="project" value="InterPro"/>
</dbReference>
<evidence type="ECO:0000313" key="8">
    <source>
        <dbReference type="Proteomes" id="UP000325372"/>
    </source>
</evidence>
<evidence type="ECO:0000256" key="4">
    <source>
        <dbReference type="ARBA" id="ARBA00022801"/>
    </source>
</evidence>
<dbReference type="PRINTS" id="PR00481">
    <property type="entry name" value="LAMNOPPTDASE"/>
</dbReference>
<dbReference type="InterPro" id="IPR048816">
    <property type="entry name" value="Peptidase_M17_N_1"/>
</dbReference>
<keyword evidence="3" id="KW-0645">Protease</keyword>
<dbReference type="RefSeq" id="WP_150864575.1">
    <property type="nucleotide sequence ID" value="NZ_VYXP01000006.1"/>
</dbReference>
<dbReference type="SUPFAM" id="SSF53187">
    <property type="entry name" value="Zn-dependent exopeptidases"/>
    <property type="match status" value="1"/>
</dbReference>
<dbReference type="EMBL" id="VYXP01000006">
    <property type="protein sequence ID" value="KAA9130937.1"/>
    <property type="molecule type" value="Genomic_DNA"/>
</dbReference>
<dbReference type="Proteomes" id="UP000325372">
    <property type="component" value="Unassembled WGS sequence"/>
</dbReference>
<dbReference type="InterPro" id="IPR000819">
    <property type="entry name" value="Peptidase_M17_C"/>
</dbReference>
<keyword evidence="4" id="KW-0378">Hydrolase</keyword>